<keyword evidence="1 2" id="KW-0238">DNA-binding</keyword>
<dbReference type="Pfam" id="PF00505">
    <property type="entry name" value="HMG_box"/>
    <property type="match status" value="1"/>
</dbReference>
<dbReference type="AlphaFoldDB" id="A0A6A6QNV8"/>
<dbReference type="PANTHER" id="PTHR48112">
    <property type="entry name" value="HIGH MOBILITY GROUP PROTEIN DSP1"/>
    <property type="match status" value="1"/>
</dbReference>
<reference evidence="5" key="1">
    <citation type="journal article" date="2020" name="Stud. Mycol.">
        <title>101 Dothideomycetes genomes: a test case for predicting lifestyles and emergence of pathogens.</title>
        <authorList>
            <person name="Haridas S."/>
            <person name="Albert R."/>
            <person name="Binder M."/>
            <person name="Bloem J."/>
            <person name="Labutti K."/>
            <person name="Salamov A."/>
            <person name="Andreopoulos B."/>
            <person name="Baker S."/>
            <person name="Barry K."/>
            <person name="Bills G."/>
            <person name="Bluhm B."/>
            <person name="Cannon C."/>
            <person name="Castanera R."/>
            <person name="Culley D."/>
            <person name="Daum C."/>
            <person name="Ezra D."/>
            <person name="Gonzalez J."/>
            <person name="Henrissat B."/>
            <person name="Kuo A."/>
            <person name="Liang C."/>
            <person name="Lipzen A."/>
            <person name="Lutzoni F."/>
            <person name="Magnuson J."/>
            <person name="Mondo S."/>
            <person name="Nolan M."/>
            <person name="Ohm R."/>
            <person name="Pangilinan J."/>
            <person name="Park H.-J."/>
            <person name="Ramirez L."/>
            <person name="Alfaro M."/>
            <person name="Sun H."/>
            <person name="Tritt A."/>
            <person name="Yoshinaga Y."/>
            <person name="Zwiers L.-H."/>
            <person name="Turgeon B."/>
            <person name="Goodwin S."/>
            <person name="Spatafora J."/>
            <person name="Crous P."/>
            <person name="Grigoriev I."/>
        </authorList>
    </citation>
    <scope>NUCLEOTIDE SEQUENCE</scope>
    <source>
        <strain evidence="5">CBS 269.34</strain>
    </source>
</reference>
<name>A0A6A6QNV8_9PEZI</name>
<evidence type="ECO:0000256" key="3">
    <source>
        <dbReference type="SAM" id="MobiDB-lite"/>
    </source>
</evidence>
<dbReference type="PANTHER" id="PTHR48112:SF22">
    <property type="entry name" value="MITOCHONDRIAL TRANSCRIPTION FACTOR A, ISOFORM B"/>
    <property type="match status" value="1"/>
</dbReference>
<feature type="domain" description="HMG box" evidence="4">
    <location>
        <begin position="82"/>
        <end position="157"/>
    </location>
</feature>
<dbReference type="InterPro" id="IPR036910">
    <property type="entry name" value="HMG_box_dom_sf"/>
</dbReference>
<dbReference type="InterPro" id="IPR050342">
    <property type="entry name" value="HMGB"/>
</dbReference>
<dbReference type="InterPro" id="IPR009071">
    <property type="entry name" value="HMG_box_dom"/>
</dbReference>
<feature type="DNA-binding region" description="HMG box" evidence="2">
    <location>
        <begin position="82"/>
        <end position="157"/>
    </location>
</feature>
<evidence type="ECO:0000313" key="5">
    <source>
        <dbReference type="EMBL" id="KAF2494188.1"/>
    </source>
</evidence>
<feature type="compositionally biased region" description="Basic and acidic residues" evidence="3">
    <location>
        <begin position="275"/>
        <end position="285"/>
    </location>
</feature>
<dbReference type="Proteomes" id="UP000799750">
    <property type="component" value="Unassembled WGS sequence"/>
</dbReference>
<evidence type="ECO:0000259" key="4">
    <source>
        <dbReference type="PROSITE" id="PS50118"/>
    </source>
</evidence>
<feature type="region of interest" description="Disordered" evidence="3">
    <location>
        <begin position="52"/>
        <end position="85"/>
    </location>
</feature>
<keyword evidence="6" id="KW-1185">Reference proteome</keyword>
<accession>A0A6A6QNV8</accession>
<keyword evidence="2" id="KW-0539">Nucleus</keyword>
<sequence length="320" mass="34938">MLATLNDLQGNLQQVQSGLQNMITVYLRHSASVLDGNSGALEDLKLEGPIGAPITATGEASAPEKKRGRPKKDKKDKDPNAPKRPLTAAFLYSQQARAIVKADFESQLQDGEKLEGNAVNHELNRRWAEMPEEEKELWRDSYRDSLKIYNAEMAEYNKKKGIQHKTPALEGEIDDADAGAIPSDMEPSSSDDSDEDSPTRPKAPTPPVATPKPNKRQKSAKTNGVAPTPILPASTTNMRSTVPVPIPHRATSVKPPGATASPAVENGKAKSKKIKEKEPSPEESKKKRARRNVADEDEGAAVQEPPKKKRDHRKKKDATA</sequence>
<evidence type="ECO:0000313" key="6">
    <source>
        <dbReference type="Proteomes" id="UP000799750"/>
    </source>
</evidence>
<evidence type="ECO:0000256" key="2">
    <source>
        <dbReference type="PROSITE-ProRule" id="PRU00267"/>
    </source>
</evidence>
<dbReference type="EMBL" id="MU004191">
    <property type="protein sequence ID" value="KAF2494188.1"/>
    <property type="molecule type" value="Genomic_DNA"/>
</dbReference>
<dbReference type="OrthoDB" id="5550281at2759"/>
<feature type="region of interest" description="Disordered" evidence="3">
    <location>
        <begin position="156"/>
        <end position="320"/>
    </location>
</feature>
<gene>
    <name evidence="5" type="ORF">BU16DRAFT_67028</name>
</gene>
<dbReference type="Gene3D" id="1.10.30.10">
    <property type="entry name" value="High mobility group box domain"/>
    <property type="match status" value="1"/>
</dbReference>
<dbReference type="SMART" id="SM00398">
    <property type="entry name" value="HMG"/>
    <property type="match status" value="1"/>
</dbReference>
<organism evidence="5 6">
    <name type="scientific">Lophium mytilinum</name>
    <dbReference type="NCBI Taxonomy" id="390894"/>
    <lineage>
        <taxon>Eukaryota</taxon>
        <taxon>Fungi</taxon>
        <taxon>Dikarya</taxon>
        <taxon>Ascomycota</taxon>
        <taxon>Pezizomycotina</taxon>
        <taxon>Dothideomycetes</taxon>
        <taxon>Pleosporomycetidae</taxon>
        <taxon>Mytilinidiales</taxon>
        <taxon>Mytilinidiaceae</taxon>
        <taxon>Lophium</taxon>
    </lineage>
</organism>
<protein>
    <recommendedName>
        <fullName evidence="4">HMG box domain-containing protein</fullName>
    </recommendedName>
</protein>
<dbReference type="SUPFAM" id="SSF47095">
    <property type="entry name" value="HMG-box"/>
    <property type="match status" value="1"/>
</dbReference>
<dbReference type="GO" id="GO:0005634">
    <property type="term" value="C:nucleus"/>
    <property type="evidence" value="ECO:0007669"/>
    <property type="project" value="UniProtKB-UniRule"/>
</dbReference>
<evidence type="ECO:0000256" key="1">
    <source>
        <dbReference type="ARBA" id="ARBA00023125"/>
    </source>
</evidence>
<feature type="compositionally biased region" description="Pro residues" evidence="3">
    <location>
        <begin position="201"/>
        <end position="210"/>
    </location>
</feature>
<dbReference type="PROSITE" id="PS50118">
    <property type="entry name" value="HMG_BOX_2"/>
    <property type="match status" value="1"/>
</dbReference>
<dbReference type="GO" id="GO:0003677">
    <property type="term" value="F:DNA binding"/>
    <property type="evidence" value="ECO:0007669"/>
    <property type="project" value="UniProtKB-UniRule"/>
</dbReference>
<proteinExistence type="predicted"/>
<feature type="compositionally biased region" description="Basic residues" evidence="3">
    <location>
        <begin position="307"/>
        <end position="320"/>
    </location>
</feature>